<proteinExistence type="predicted"/>
<dbReference type="EMBL" id="CP001798">
    <property type="protein sequence ID" value="ADE14160.1"/>
    <property type="molecule type" value="Genomic_DNA"/>
</dbReference>
<dbReference type="STRING" id="472759.Nhal_0987"/>
<gene>
    <name evidence="1" type="ordered locus">Nhal_0987</name>
</gene>
<keyword evidence="2" id="KW-1185">Reference proteome</keyword>
<accession>D5BYU7</accession>
<dbReference type="HOGENOM" id="CLU_2917968_0_0_6"/>
<protein>
    <submittedName>
        <fullName evidence="1">Uncharacterized protein</fullName>
    </submittedName>
</protein>
<evidence type="ECO:0000313" key="2">
    <source>
        <dbReference type="Proteomes" id="UP000001844"/>
    </source>
</evidence>
<dbReference type="Proteomes" id="UP000001844">
    <property type="component" value="Chromosome"/>
</dbReference>
<sequence length="61" mass="6910">MSVKTTVFGGIHLSGEDAEKFERQVTYGRPKKAAKEGYERGKLLVEEYSKKGYSTITPRKK</sequence>
<organism evidence="1 2">
    <name type="scientific">Nitrosococcus halophilus (strain Nc4)</name>
    <dbReference type="NCBI Taxonomy" id="472759"/>
    <lineage>
        <taxon>Bacteria</taxon>
        <taxon>Pseudomonadati</taxon>
        <taxon>Pseudomonadota</taxon>
        <taxon>Gammaproteobacteria</taxon>
        <taxon>Chromatiales</taxon>
        <taxon>Chromatiaceae</taxon>
        <taxon>Nitrosococcus</taxon>
    </lineage>
</organism>
<reference evidence="2" key="1">
    <citation type="submission" date="2010-04" db="EMBL/GenBank/DDBJ databases">
        <title>Complete genome sequence of Nitrosococcus halophilus Nc4, a salt-adapted, aerobic obligate ammonia-oxidizing sulfur purple bacterium.</title>
        <authorList>
            <consortium name="US DOE Joint Genome Institute"/>
            <person name="Campbell M.A."/>
            <person name="Malfatti S.A."/>
            <person name="Chain P.S.G."/>
            <person name="Heidelberg J.F."/>
            <person name="Ward B.B."/>
            <person name="Klotz M.G."/>
        </authorList>
    </citation>
    <scope>NUCLEOTIDE SEQUENCE [LARGE SCALE GENOMIC DNA]</scope>
    <source>
        <strain evidence="2">Nc4</strain>
    </source>
</reference>
<name>D5BYU7_NITHN</name>
<dbReference type="KEGG" id="nhl:Nhal_0987"/>
<evidence type="ECO:0000313" key="1">
    <source>
        <dbReference type="EMBL" id="ADE14160.1"/>
    </source>
</evidence>
<dbReference type="RefSeq" id="WP_013032052.1">
    <property type="nucleotide sequence ID" value="NC_013960.1"/>
</dbReference>
<dbReference type="AlphaFoldDB" id="D5BYU7"/>